<protein>
    <recommendedName>
        <fullName evidence="4">LTD domain-containing protein</fullName>
    </recommendedName>
</protein>
<evidence type="ECO:0000313" key="3">
    <source>
        <dbReference type="Proteomes" id="UP000034154"/>
    </source>
</evidence>
<gene>
    <name evidence="2" type="ORF">UW63_C0004G0017</name>
</gene>
<dbReference type="InterPro" id="IPR021655">
    <property type="entry name" value="Put_metal-bd"/>
</dbReference>
<reference evidence="2 3" key="1">
    <citation type="journal article" date="2015" name="Nature">
        <title>rRNA introns, odd ribosomes, and small enigmatic genomes across a large radiation of phyla.</title>
        <authorList>
            <person name="Brown C.T."/>
            <person name="Hug L.A."/>
            <person name="Thomas B.C."/>
            <person name="Sharon I."/>
            <person name="Castelle C.J."/>
            <person name="Singh A."/>
            <person name="Wilkins M.J."/>
            <person name="Williams K.H."/>
            <person name="Banfield J.F."/>
        </authorList>
    </citation>
    <scope>NUCLEOTIDE SEQUENCE [LARGE SCALE GENOMIC DNA]</scope>
</reference>
<dbReference type="Proteomes" id="UP000034154">
    <property type="component" value="Unassembled WGS sequence"/>
</dbReference>
<feature type="chain" id="PRO_5002538008" description="LTD domain-containing protein" evidence="1">
    <location>
        <begin position="18"/>
        <end position="339"/>
    </location>
</feature>
<evidence type="ECO:0000313" key="2">
    <source>
        <dbReference type="EMBL" id="KKT71961.1"/>
    </source>
</evidence>
<feature type="signal peptide" evidence="1">
    <location>
        <begin position="1"/>
        <end position="17"/>
    </location>
</feature>
<dbReference type="AlphaFoldDB" id="A0A0G1JK53"/>
<proteinExistence type="predicted"/>
<dbReference type="Pfam" id="PF11617">
    <property type="entry name" value="Cu-binding_MopE"/>
    <property type="match status" value="3"/>
</dbReference>
<dbReference type="EMBL" id="LCJB01000004">
    <property type="protein sequence ID" value="KKT71961.1"/>
    <property type="molecule type" value="Genomic_DNA"/>
</dbReference>
<name>A0A0G1JK53_9BACT</name>
<organism evidence="2 3">
    <name type="scientific">Candidatus Uhrbacteria bacterium GW2011_GWF2_44_350</name>
    <dbReference type="NCBI Taxonomy" id="1619000"/>
    <lineage>
        <taxon>Bacteria</taxon>
        <taxon>Candidatus Uhriibacteriota</taxon>
    </lineage>
</organism>
<keyword evidence="1" id="KW-0732">Signal</keyword>
<sequence length="339" mass="36920">MLRLLLTALFLVSCLPAPPPSDMDGDGYEYWIDCNEHNNAVHPGATEFCDGVDNNCDDDVDEDAAANAPTWYLDTDGDGYGDTSRVSRACQAPTGYVSDSTDCDDTDPAYNPGAEESDCTDLNDYNCDGFTGYIDSDGDGFAACEECDDGDASVYPGATDAYCRDGVDNDCDGVDDGTIAFGDLRFGDLVMTEIMIDPVASPQWFEIYNLSECEIEVEPFYLRNSYGEEEQLIDDCSAKIDSGDHLTFSTEDEEEFDCTFDPAITTLENNNSLEITTNSGNFLESIFWNESLAGHSWSLDPGAYDPATNNDLGNWCWESEAAYNSDDFGTPGTDNSACP</sequence>
<accession>A0A0G1JK53</accession>
<comment type="caution">
    <text evidence="2">The sequence shown here is derived from an EMBL/GenBank/DDBJ whole genome shotgun (WGS) entry which is preliminary data.</text>
</comment>
<evidence type="ECO:0008006" key="4">
    <source>
        <dbReference type="Google" id="ProtNLM"/>
    </source>
</evidence>
<evidence type="ECO:0000256" key="1">
    <source>
        <dbReference type="SAM" id="SignalP"/>
    </source>
</evidence>